<comment type="caution">
    <text evidence="13">The sequence shown here is derived from an EMBL/GenBank/DDBJ whole genome shotgun (WGS) entry which is preliminary data.</text>
</comment>
<accession>A0A0A2LF10</accession>
<evidence type="ECO:0000256" key="4">
    <source>
        <dbReference type="ARBA" id="ARBA00006463"/>
    </source>
</evidence>
<proteinExistence type="inferred from homology"/>
<evidence type="ECO:0000256" key="1">
    <source>
        <dbReference type="ARBA" id="ARBA00000695"/>
    </source>
</evidence>
<name>A0A0A2LF10_PENIT</name>
<organism evidence="13 14">
    <name type="scientific">Penicillium italicum</name>
    <name type="common">Blue mold</name>
    <dbReference type="NCBI Taxonomy" id="40296"/>
    <lineage>
        <taxon>Eukaryota</taxon>
        <taxon>Fungi</taxon>
        <taxon>Dikarya</taxon>
        <taxon>Ascomycota</taxon>
        <taxon>Pezizomycotina</taxon>
        <taxon>Eurotiomycetes</taxon>
        <taxon>Eurotiomycetidae</taxon>
        <taxon>Eurotiales</taxon>
        <taxon>Aspergillaceae</taxon>
        <taxon>Penicillium</taxon>
    </lineage>
</organism>
<dbReference type="EMBL" id="JQGA01000005">
    <property type="protein sequence ID" value="KGO78504.1"/>
    <property type="molecule type" value="Genomic_DNA"/>
</dbReference>
<dbReference type="OMA" id="GCGDCTN"/>
<reference evidence="13 14" key="1">
    <citation type="journal article" date="2015" name="Mol. Plant Microbe Interact.">
        <title>Genome, transcriptome, and functional analyses of Penicillium expansum provide new insights into secondary metabolism and pathogenicity.</title>
        <authorList>
            <person name="Ballester A.R."/>
            <person name="Marcet-Houben M."/>
            <person name="Levin E."/>
            <person name="Sela N."/>
            <person name="Selma-Lazaro C."/>
            <person name="Carmona L."/>
            <person name="Wisniewski M."/>
            <person name="Droby S."/>
            <person name="Gonzalez-Candelas L."/>
            <person name="Gabaldon T."/>
        </authorList>
    </citation>
    <scope>NUCLEOTIDE SEQUENCE [LARGE SCALE GENOMIC DNA]</scope>
    <source>
        <strain evidence="13 14">PHI-1</strain>
    </source>
</reference>
<comment type="function">
    <text evidence="10 11">Pectinolytic enzyme consist of four classes of enzymes: pectin lyase, polygalacturonase, pectin methylesterase and rhamnogalacturonase. Among pectinolytic enzymes, pectin lyase is the most important in depolymerization of pectin, since it cleaves internal glycosidic bonds of highly methylated pectins. Favors pectate, the anion, over pectin, the methyl ester.</text>
</comment>
<evidence type="ECO:0000256" key="2">
    <source>
        <dbReference type="ARBA" id="ARBA00001913"/>
    </source>
</evidence>
<feature type="chain" id="PRO_5025077715" description="Pectate lyase" evidence="11">
    <location>
        <begin position="17"/>
        <end position="241"/>
    </location>
</feature>
<dbReference type="GO" id="GO:0005576">
    <property type="term" value="C:extracellular region"/>
    <property type="evidence" value="ECO:0007669"/>
    <property type="project" value="UniProtKB-SubCell"/>
</dbReference>
<dbReference type="EC" id="4.2.2.2" evidence="11"/>
<evidence type="ECO:0000256" key="11">
    <source>
        <dbReference type="RuleBase" id="RU367009"/>
    </source>
</evidence>
<evidence type="ECO:0000256" key="6">
    <source>
        <dbReference type="ARBA" id="ARBA00022729"/>
    </source>
</evidence>
<comment type="similarity">
    <text evidence="4 11">Belongs to the polysaccharide lyase 3 family.</text>
</comment>
<dbReference type="InterPro" id="IPR004898">
    <property type="entry name" value="Pectate_lyase_PlyH/PlyE-like"/>
</dbReference>
<evidence type="ECO:0000256" key="8">
    <source>
        <dbReference type="ARBA" id="ARBA00023239"/>
    </source>
</evidence>
<dbReference type="AlphaFoldDB" id="A0A0A2LF10"/>
<dbReference type="GO" id="GO:0071555">
    <property type="term" value="P:cell wall organization"/>
    <property type="evidence" value="ECO:0007669"/>
    <property type="project" value="UniProtKB-KW"/>
</dbReference>
<dbReference type="InterPro" id="IPR012334">
    <property type="entry name" value="Pectin_lyas_fold"/>
</dbReference>
<dbReference type="GO" id="GO:0045490">
    <property type="term" value="P:pectin catabolic process"/>
    <property type="evidence" value="ECO:0007669"/>
    <property type="project" value="TreeGrafter"/>
</dbReference>
<evidence type="ECO:0000313" key="14">
    <source>
        <dbReference type="Proteomes" id="UP000030104"/>
    </source>
</evidence>
<dbReference type="InterPro" id="IPR011050">
    <property type="entry name" value="Pectin_lyase_fold/virulence"/>
</dbReference>
<feature type="region of interest" description="Disordered" evidence="12">
    <location>
        <begin position="217"/>
        <end position="241"/>
    </location>
</feature>
<dbReference type="PANTHER" id="PTHR33407">
    <property type="entry name" value="PECTATE LYASE F-RELATED"/>
    <property type="match status" value="1"/>
</dbReference>
<dbReference type="HOGENOM" id="CLU_044863_3_1_1"/>
<evidence type="ECO:0000256" key="7">
    <source>
        <dbReference type="ARBA" id="ARBA00022837"/>
    </source>
</evidence>
<keyword evidence="7 11" id="KW-0106">Calcium</keyword>
<dbReference type="SUPFAM" id="SSF51126">
    <property type="entry name" value="Pectin lyase-like"/>
    <property type="match status" value="1"/>
</dbReference>
<dbReference type="PANTHER" id="PTHR33407:SF9">
    <property type="entry name" value="PECTATE LYASE F-RELATED"/>
    <property type="match status" value="1"/>
</dbReference>
<evidence type="ECO:0000256" key="5">
    <source>
        <dbReference type="ARBA" id="ARBA00022525"/>
    </source>
</evidence>
<evidence type="ECO:0000256" key="12">
    <source>
        <dbReference type="SAM" id="MobiDB-lite"/>
    </source>
</evidence>
<keyword evidence="14" id="KW-1185">Reference proteome</keyword>
<dbReference type="Proteomes" id="UP000030104">
    <property type="component" value="Unassembled WGS sequence"/>
</dbReference>
<keyword evidence="5 11" id="KW-0964">Secreted</keyword>
<evidence type="ECO:0000256" key="10">
    <source>
        <dbReference type="ARBA" id="ARBA00025679"/>
    </source>
</evidence>
<keyword evidence="8 11" id="KW-0456">Lyase</keyword>
<protein>
    <recommendedName>
        <fullName evidence="11">Pectate lyase</fullName>
        <ecNumber evidence="11">4.2.2.2</ecNumber>
    </recommendedName>
</protein>
<feature type="compositionally biased region" description="Polar residues" evidence="12">
    <location>
        <begin position="225"/>
        <end position="241"/>
    </location>
</feature>
<comment type="cofactor">
    <cofactor evidence="2 11">
        <name>Ca(2+)</name>
        <dbReference type="ChEBI" id="CHEBI:29108"/>
    </cofactor>
</comment>
<evidence type="ECO:0000256" key="9">
    <source>
        <dbReference type="ARBA" id="ARBA00023316"/>
    </source>
</evidence>
<feature type="signal peptide" evidence="11">
    <location>
        <begin position="1"/>
        <end position="16"/>
    </location>
</feature>
<gene>
    <name evidence="13" type="ORF">PITC_068040</name>
</gene>
<dbReference type="Pfam" id="PF03211">
    <property type="entry name" value="Pectate_lyase"/>
    <property type="match status" value="1"/>
</dbReference>
<dbReference type="OrthoDB" id="441042at2759"/>
<evidence type="ECO:0000256" key="3">
    <source>
        <dbReference type="ARBA" id="ARBA00004613"/>
    </source>
</evidence>
<evidence type="ECO:0000313" key="13">
    <source>
        <dbReference type="EMBL" id="KGO78504.1"/>
    </source>
</evidence>
<sequence length="241" mass="24875">MHASTIILGLVGLASAQTLNIPSRVGNVVSLPSPSVIKGNVDLGNREYDRGRPCNSDKDTGSVSAVFVLENGASLSNVIIGPNQLEGIHCKGSCTLTNVWFRDVCEDAISILGSGNALIKGGGAQEAKDKVVQHNGVGTVTIDGFTVVNSGKLYRSCGNCTGNKSKSPRKVVVKNVKASNVATLVGINSNYGDQSEVSGTCGSGVKHVCEEFEGVDKSAKKESPKLSSTASCKGQTSLSSC</sequence>
<comment type="subcellular location">
    <subcellularLocation>
        <location evidence="3 11">Secreted</location>
    </subcellularLocation>
</comment>
<dbReference type="GO" id="GO:0030570">
    <property type="term" value="F:pectate lyase activity"/>
    <property type="evidence" value="ECO:0007669"/>
    <property type="project" value="UniProtKB-UniRule"/>
</dbReference>
<keyword evidence="9" id="KW-0961">Cell wall biogenesis/degradation</keyword>
<dbReference type="Gene3D" id="2.160.20.10">
    <property type="entry name" value="Single-stranded right-handed beta-helix, Pectin lyase-like"/>
    <property type="match status" value="1"/>
</dbReference>
<dbReference type="PhylomeDB" id="A0A0A2LF10"/>
<keyword evidence="6 11" id="KW-0732">Signal</keyword>
<comment type="catalytic activity">
    <reaction evidence="1 11">
        <text>Eliminative cleavage of (1-&gt;4)-alpha-D-galacturonan to give oligosaccharides with 4-deoxy-alpha-D-galact-4-enuronosyl groups at their non-reducing ends.</text>
        <dbReference type="EC" id="4.2.2.2"/>
    </reaction>
</comment>